<evidence type="ECO:0000313" key="3">
    <source>
        <dbReference type="EMBL" id="KAH8377163.1"/>
    </source>
</evidence>
<keyword evidence="4" id="KW-1185">Reference proteome</keyword>
<comment type="caution">
    <text evidence="3">The sequence shown here is derived from an EMBL/GenBank/DDBJ whole genome shotgun (WGS) entry which is preliminary data.</text>
</comment>
<dbReference type="PROSITE" id="PS50007">
    <property type="entry name" value="PIPLC_X_DOMAIN"/>
    <property type="match status" value="1"/>
</dbReference>
<dbReference type="Gene3D" id="3.20.20.190">
    <property type="entry name" value="Phosphatidylinositol (PI) phosphodiesterase"/>
    <property type="match status" value="1"/>
</dbReference>
<accession>A0AAD4PNH7</accession>
<dbReference type="Pfam" id="PF03009">
    <property type="entry name" value="GDPD"/>
    <property type="match status" value="1"/>
</dbReference>
<dbReference type="AlphaFoldDB" id="A0AAD4PNH7"/>
<dbReference type="InterPro" id="IPR017946">
    <property type="entry name" value="PLC-like_Pdiesterase_TIM-brl"/>
</dbReference>
<dbReference type="GO" id="GO:0046475">
    <property type="term" value="P:glycerophospholipid catabolic process"/>
    <property type="evidence" value="ECO:0007669"/>
    <property type="project" value="TreeGrafter"/>
</dbReference>
<gene>
    <name evidence="3" type="ORF">KR093_003741</name>
</gene>
<feature type="domain" description="GP-PDE" evidence="2">
    <location>
        <begin position="362"/>
        <end position="686"/>
    </location>
</feature>
<dbReference type="EMBL" id="JAJJHW010001127">
    <property type="protein sequence ID" value="KAH8377163.1"/>
    <property type="molecule type" value="Genomic_DNA"/>
</dbReference>
<dbReference type="InterPro" id="IPR013784">
    <property type="entry name" value="Carb-bd-like_fold"/>
</dbReference>
<dbReference type="InterPro" id="IPR013783">
    <property type="entry name" value="Ig-like_fold"/>
</dbReference>
<dbReference type="PANTHER" id="PTHR22958:SF1">
    <property type="entry name" value="GLYCEROPHOSPHOCHOLINE PHOSPHODIESTERASE GPCPD1"/>
    <property type="match status" value="1"/>
</dbReference>
<dbReference type="Pfam" id="PF00686">
    <property type="entry name" value="CBM_20"/>
    <property type="match status" value="1"/>
</dbReference>
<dbReference type="Gene3D" id="2.60.40.10">
    <property type="entry name" value="Immunoglobulins"/>
    <property type="match status" value="1"/>
</dbReference>
<protein>
    <recommendedName>
        <fullName evidence="2">GP-PDE domain-containing protein</fullName>
    </recommendedName>
</protein>
<evidence type="ECO:0000256" key="1">
    <source>
        <dbReference type="ARBA" id="ARBA00022801"/>
    </source>
</evidence>
<proteinExistence type="predicted"/>
<dbReference type="SUPFAM" id="SSF51695">
    <property type="entry name" value="PLC-like phosphodiesterases"/>
    <property type="match status" value="1"/>
</dbReference>
<dbReference type="PROSITE" id="PS51704">
    <property type="entry name" value="GP_PDE"/>
    <property type="match status" value="1"/>
</dbReference>
<dbReference type="GO" id="GO:2001070">
    <property type="term" value="F:starch binding"/>
    <property type="evidence" value="ECO:0007669"/>
    <property type="project" value="InterPro"/>
</dbReference>
<organism evidence="3 4">
    <name type="scientific">Drosophila rubida</name>
    <dbReference type="NCBI Taxonomy" id="30044"/>
    <lineage>
        <taxon>Eukaryota</taxon>
        <taxon>Metazoa</taxon>
        <taxon>Ecdysozoa</taxon>
        <taxon>Arthropoda</taxon>
        <taxon>Hexapoda</taxon>
        <taxon>Insecta</taxon>
        <taxon>Pterygota</taxon>
        <taxon>Neoptera</taxon>
        <taxon>Endopterygota</taxon>
        <taxon>Diptera</taxon>
        <taxon>Brachycera</taxon>
        <taxon>Muscomorpha</taxon>
        <taxon>Ephydroidea</taxon>
        <taxon>Drosophilidae</taxon>
        <taxon>Drosophila</taxon>
    </lineage>
</organism>
<dbReference type="SUPFAM" id="SSF49452">
    <property type="entry name" value="Starch-binding domain-like"/>
    <property type="match status" value="1"/>
</dbReference>
<dbReference type="Proteomes" id="UP001200034">
    <property type="component" value="Unassembled WGS sequence"/>
</dbReference>
<dbReference type="InterPro" id="IPR002044">
    <property type="entry name" value="CBM20"/>
</dbReference>
<evidence type="ECO:0000313" key="4">
    <source>
        <dbReference type="Proteomes" id="UP001200034"/>
    </source>
</evidence>
<dbReference type="PANTHER" id="PTHR22958">
    <property type="entry name" value="GLYCEROPHOSPHORYL DIESTER PHOSPHODIESTERASE"/>
    <property type="match status" value="1"/>
</dbReference>
<dbReference type="GO" id="GO:0047389">
    <property type="term" value="F:glycerophosphocholine phosphodiesterase activity"/>
    <property type="evidence" value="ECO:0007669"/>
    <property type="project" value="TreeGrafter"/>
</dbReference>
<keyword evidence="1" id="KW-0378">Hydrolase</keyword>
<reference evidence="3" key="1">
    <citation type="journal article" date="2021" name="Mol. Ecol. Resour.">
        <title>Phylogenomic analyses of the genus Drosophila reveals genomic signals of climate adaptation.</title>
        <authorList>
            <person name="Li F."/>
            <person name="Rane R.V."/>
            <person name="Luria V."/>
            <person name="Xiong Z."/>
            <person name="Chen J."/>
            <person name="Li Z."/>
            <person name="Catullo R.A."/>
            <person name="Griffin P.C."/>
            <person name="Schiffer M."/>
            <person name="Pearce S."/>
            <person name="Lee S.F."/>
            <person name="McElroy K."/>
            <person name="Stocker A."/>
            <person name="Shirriffs J."/>
            <person name="Cockerell F."/>
            <person name="Coppin C."/>
            <person name="Sgro C.M."/>
            <person name="Karger A."/>
            <person name="Cain J.W."/>
            <person name="Weber J.A."/>
            <person name="Santpere G."/>
            <person name="Kirschner M.W."/>
            <person name="Hoffmann A.A."/>
            <person name="Oakeshott J.G."/>
            <person name="Zhang G."/>
        </authorList>
    </citation>
    <scope>NUCLEOTIDE SEQUENCE</scope>
    <source>
        <strain evidence="3">BGI-SZ-2011g</strain>
    </source>
</reference>
<evidence type="ECO:0000259" key="2">
    <source>
        <dbReference type="PROSITE" id="PS51704"/>
    </source>
</evidence>
<sequence>MHRWFFANEREECVPKPDTEDVGPKVTQDEPKKKKPIYTDWPFCVQVRRPLQGNELAGISGNCDELGNWDPKSVVEMEHCGTDIEDGYETHKFSKTVRIPRHFDVEYRYIILAVDPMRGVSMVRFWEVSREPRVIRTCHNLLKSCDYFGQLYVEGDHHRVIRGWLTEETYVQFRIFNAPFIWLNQKPRTLHVHVQPVYDLGPTLCELNPPEAVRLTTEYGNRSFAMNPVQNTQLAYTEVVNLRESIKLHFQDLSGARCGVDDMQLFHCSIYDFDQTFYRLDLYTFAKKAGYDEPPYHYGYGFIYREQLIESEGSVRVKFNCASTNRHLVELNVKYFIIRPTPGIECNLRMSYARYWRQGHQVIEVGHRGTGPTYKVDDDVYRENTLFAFKRAHQNRADMIELDVMLTKDAQVIIFHDYVLKFVQCCGMAVNELYDTTDVLVFPHETMNRLKLLAMGAVKRDDHLQLPIQSLNYEDLMMAQPMRFAGNDGCNINCDIFLQTQQPFMLLSDLFDINATALPEKLGFLIEIKWPQRDDSGCWEKDSCKPSFDRNFYVDTILELVFRLAGKRRIFFASFDADICLMVRYKQNYYPVLLQLMDHERPVQFIDPRVNRLETSLFFCHTMELFGLSMHTNVVLGQPVTVGQIRELRLHVLTWGNNDEAVRDKLKRWGATGVIYDRIDQVDQKGDVLDGVVCCIDSPATRPNIVSMEYMEKINKCRKRY</sequence>
<dbReference type="InterPro" id="IPR051578">
    <property type="entry name" value="GDPD"/>
</dbReference>
<dbReference type="InterPro" id="IPR030395">
    <property type="entry name" value="GP_PDE_dom"/>
</dbReference>
<name>A0AAD4PNH7_9MUSC</name>